<dbReference type="EMBL" id="GG662861">
    <property type="protein sequence ID" value="EAR86188.2"/>
    <property type="molecule type" value="Genomic_DNA"/>
</dbReference>
<dbReference type="RefSeq" id="XP_976783.2">
    <property type="nucleotide sequence ID" value="XM_971690.2"/>
</dbReference>
<dbReference type="GeneID" id="7829118"/>
<protein>
    <submittedName>
        <fullName evidence="1">Transmembrane protein, putative</fullName>
    </submittedName>
</protein>
<evidence type="ECO:0000313" key="1">
    <source>
        <dbReference type="EMBL" id="EAR86188.2"/>
    </source>
</evidence>
<organism evidence="1 2">
    <name type="scientific">Tetrahymena thermophila (strain SB210)</name>
    <dbReference type="NCBI Taxonomy" id="312017"/>
    <lineage>
        <taxon>Eukaryota</taxon>
        <taxon>Sar</taxon>
        <taxon>Alveolata</taxon>
        <taxon>Ciliophora</taxon>
        <taxon>Intramacronucleata</taxon>
        <taxon>Oligohymenophorea</taxon>
        <taxon>Hymenostomatida</taxon>
        <taxon>Tetrahymenina</taxon>
        <taxon>Tetrahymenidae</taxon>
        <taxon>Tetrahymena</taxon>
    </lineage>
</organism>
<sequence>MKIVDLKSEEISQFFGYFMSKSSFFSVQALQVEQDFKNNYQVCSKILSCLRQVSIVDQTKFNLKDSDFLMILRSQEYYNNLQNFLRYFNVEKVIMDLVTFYKYISIYQYVNPANIIYDLYDI</sequence>
<keyword evidence="1" id="KW-0812">Transmembrane</keyword>
<accession>Q22LS8</accession>
<keyword evidence="1" id="KW-0472">Membrane</keyword>
<gene>
    <name evidence="1" type="ORF">TTHERM_00698730</name>
</gene>
<dbReference type="Proteomes" id="UP000009168">
    <property type="component" value="Unassembled WGS sequence"/>
</dbReference>
<keyword evidence="2" id="KW-1185">Reference proteome</keyword>
<dbReference type="KEGG" id="tet:TTHERM_00698730"/>
<proteinExistence type="predicted"/>
<evidence type="ECO:0000313" key="2">
    <source>
        <dbReference type="Proteomes" id="UP000009168"/>
    </source>
</evidence>
<reference evidence="2" key="1">
    <citation type="journal article" date="2006" name="PLoS Biol.">
        <title>Macronuclear genome sequence of the ciliate Tetrahymena thermophila, a model eukaryote.</title>
        <authorList>
            <person name="Eisen J.A."/>
            <person name="Coyne R.S."/>
            <person name="Wu M."/>
            <person name="Wu D."/>
            <person name="Thiagarajan M."/>
            <person name="Wortman J.R."/>
            <person name="Badger J.H."/>
            <person name="Ren Q."/>
            <person name="Amedeo P."/>
            <person name="Jones K.M."/>
            <person name="Tallon L.J."/>
            <person name="Delcher A.L."/>
            <person name="Salzberg S.L."/>
            <person name="Silva J.C."/>
            <person name="Haas B.J."/>
            <person name="Majoros W.H."/>
            <person name="Farzad M."/>
            <person name="Carlton J.M."/>
            <person name="Smith R.K. Jr."/>
            <person name="Garg J."/>
            <person name="Pearlman R.E."/>
            <person name="Karrer K.M."/>
            <person name="Sun L."/>
            <person name="Manning G."/>
            <person name="Elde N.C."/>
            <person name="Turkewitz A.P."/>
            <person name="Asai D.J."/>
            <person name="Wilkes D.E."/>
            <person name="Wang Y."/>
            <person name="Cai H."/>
            <person name="Collins K."/>
            <person name="Stewart B.A."/>
            <person name="Lee S.R."/>
            <person name="Wilamowska K."/>
            <person name="Weinberg Z."/>
            <person name="Ruzzo W.L."/>
            <person name="Wloga D."/>
            <person name="Gaertig J."/>
            <person name="Frankel J."/>
            <person name="Tsao C.-C."/>
            <person name="Gorovsky M.A."/>
            <person name="Keeling P.J."/>
            <person name="Waller R.F."/>
            <person name="Patron N.J."/>
            <person name="Cherry J.M."/>
            <person name="Stover N.A."/>
            <person name="Krieger C.J."/>
            <person name="del Toro C."/>
            <person name="Ryder H.F."/>
            <person name="Williamson S.C."/>
            <person name="Barbeau R.A."/>
            <person name="Hamilton E.P."/>
            <person name="Orias E."/>
        </authorList>
    </citation>
    <scope>NUCLEOTIDE SEQUENCE [LARGE SCALE GENOMIC DNA]</scope>
    <source>
        <strain evidence="2">SB210</strain>
    </source>
</reference>
<dbReference type="InParanoid" id="Q22LS8"/>
<dbReference type="AlphaFoldDB" id="Q22LS8"/>
<dbReference type="HOGENOM" id="CLU_1849144_0_0_1"/>
<name>Q22LS8_TETTS</name>